<dbReference type="InterPro" id="IPR013151">
    <property type="entry name" value="Immunoglobulin_dom"/>
</dbReference>
<evidence type="ECO:0000256" key="2">
    <source>
        <dbReference type="ARBA" id="ARBA00009752"/>
    </source>
</evidence>
<evidence type="ECO:0000256" key="14">
    <source>
        <dbReference type="ARBA" id="ARBA00023319"/>
    </source>
</evidence>
<dbReference type="Gene3D" id="3.40.50.10140">
    <property type="entry name" value="Toll/interleukin-1 receptor homology (TIR) domain"/>
    <property type="match status" value="1"/>
</dbReference>
<dbReference type="FunFam" id="2.60.40.10:FF:000188">
    <property type="entry name" value="Interleukin-1 receptor accessory protein-like 1"/>
    <property type="match status" value="1"/>
</dbReference>
<feature type="signal peptide" evidence="16">
    <location>
        <begin position="1"/>
        <end position="17"/>
    </location>
</feature>
<keyword evidence="8" id="KW-0520">NAD</keyword>
<evidence type="ECO:0000256" key="9">
    <source>
        <dbReference type="ARBA" id="ARBA00023136"/>
    </source>
</evidence>
<feature type="domain" description="Ig-like" evidence="18">
    <location>
        <begin position="13"/>
        <end position="111"/>
    </location>
</feature>
<dbReference type="Ensembl" id="ENSGAGT00000033701.1">
    <property type="protein sequence ID" value="ENSGAGP00000029680.1"/>
    <property type="gene ID" value="ENSGAGG00000021424.1"/>
</dbReference>
<name>A0A452IPB4_9SAUR</name>
<dbReference type="GO" id="GO:0016020">
    <property type="term" value="C:membrane"/>
    <property type="evidence" value="ECO:0007669"/>
    <property type="project" value="UniProtKB-SubCell"/>
</dbReference>
<evidence type="ECO:0000256" key="11">
    <source>
        <dbReference type="ARBA" id="ARBA00023170"/>
    </source>
</evidence>
<dbReference type="PRINTS" id="PR01537">
    <property type="entry name" value="INTRLKN1R1F"/>
</dbReference>
<keyword evidence="20" id="KW-1185">Reference proteome</keyword>
<dbReference type="Pfam" id="PF00047">
    <property type="entry name" value="ig"/>
    <property type="match status" value="1"/>
</dbReference>
<dbReference type="Gene3D" id="2.60.40.10">
    <property type="entry name" value="Immunoglobulins"/>
    <property type="match status" value="3"/>
</dbReference>
<keyword evidence="9 15" id="KW-0472">Membrane</keyword>
<evidence type="ECO:0000259" key="17">
    <source>
        <dbReference type="PROSITE" id="PS50104"/>
    </source>
</evidence>
<dbReference type="InterPro" id="IPR035897">
    <property type="entry name" value="Toll_tir_struct_dom_sf"/>
</dbReference>
<evidence type="ECO:0008006" key="21">
    <source>
        <dbReference type="Google" id="ProtNLM"/>
    </source>
</evidence>
<comment type="similarity">
    <text evidence="2">Belongs to the interleukin-1 receptor family.</text>
</comment>
<feature type="transmembrane region" description="Helical" evidence="15">
    <location>
        <begin position="337"/>
        <end position="359"/>
    </location>
</feature>
<evidence type="ECO:0000256" key="12">
    <source>
        <dbReference type="ARBA" id="ARBA00023180"/>
    </source>
</evidence>
<evidence type="ECO:0000259" key="18">
    <source>
        <dbReference type="PROSITE" id="PS50835"/>
    </source>
</evidence>
<dbReference type="InterPro" id="IPR013783">
    <property type="entry name" value="Ig-like_fold"/>
</dbReference>
<dbReference type="SMART" id="SM00408">
    <property type="entry name" value="IGc2"/>
    <property type="match status" value="2"/>
</dbReference>
<dbReference type="InterPro" id="IPR000157">
    <property type="entry name" value="TIR_dom"/>
</dbReference>
<accession>A0A452IPB4</accession>
<dbReference type="PROSITE" id="PS50835">
    <property type="entry name" value="IG_LIKE"/>
    <property type="match status" value="3"/>
</dbReference>
<dbReference type="SMART" id="SM00255">
    <property type="entry name" value="TIR"/>
    <property type="match status" value="1"/>
</dbReference>
<evidence type="ECO:0000256" key="5">
    <source>
        <dbReference type="ARBA" id="ARBA00022737"/>
    </source>
</evidence>
<evidence type="ECO:0000256" key="10">
    <source>
        <dbReference type="ARBA" id="ARBA00023157"/>
    </source>
</evidence>
<evidence type="ECO:0000256" key="4">
    <source>
        <dbReference type="ARBA" id="ARBA00022729"/>
    </source>
</evidence>
<reference evidence="20" key="1">
    <citation type="journal article" date="2017" name="PLoS ONE">
        <title>The Agassiz's desert tortoise genome provides a resource for the conservation of a threatened species.</title>
        <authorList>
            <person name="Tollis M."/>
            <person name="DeNardo D.F."/>
            <person name="Cornelius J.A."/>
            <person name="Dolby G.A."/>
            <person name="Edwards T."/>
            <person name="Henen B.T."/>
            <person name="Karl A.E."/>
            <person name="Murphy R.W."/>
            <person name="Kusumi K."/>
        </authorList>
    </citation>
    <scope>NUCLEOTIDE SEQUENCE [LARGE SCALE GENOMIC DNA]</scope>
</reference>
<dbReference type="AlphaFoldDB" id="A0A452IPB4"/>
<feature type="domain" description="Ig-like" evidence="18">
    <location>
        <begin position="123"/>
        <end position="211"/>
    </location>
</feature>
<evidence type="ECO:0000256" key="1">
    <source>
        <dbReference type="ARBA" id="ARBA00004479"/>
    </source>
</evidence>
<dbReference type="PROSITE" id="PS50104">
    <property type="entry name" value="TIR"/>
    <property type="match status" value="1"/>
</dbReference>
<dbReference type="InterPro" id="IPR036179">
    <property type="entry name" value="Ig-like_dom_sf"/>
</dbReference>
<feature type="domain" description="Ig-like" evidence="18">
    <location>
        <begin position="226"/>
        <end position="323"/>
    </location>
</feature>
<organism evidence="19 20">
    <name type="scientific">Gopherus agassizii</name>
    <name type="common">Agassiz's desert tortoise</name>
    <dbReference type="NCBI Taxonomy" id="38772"/>
    <lineage>
        <taxon>Eukaryota</taxon>
        <taxon>Metazoa</taxon>
        <taxon>Chordata</taxon>
        <taxon>Craniata</taxon>
        <taxon>Vertebrata</taxon>
        <taxon>Euteleostomi</taxon>
        <taxon>Archelosauria</taxon>
        <taxon>Testudinata</taxon>
        <taxon>Testudines</taxon>
        <taxon>Cryptodira</taxon>
        <taxon>Durocryptodira</taxon>
        <taxon>Testudinoidea</taxon>
        <taxon>Testudinidae</taxon>
        <taxon>Gopherus</taxon>
    </lineage>
</organism>
<dbReference type="SUPFAM" id="SSF48726">
    <property type="entry name" value="Immunoglobulin"/>
    <property type="match status" value="3"/>
</dbReference>
<dbReference type="PRINTS" id="PR01538">
    <property type="entry name" value="INTRLEUKN1R1"/>
</dbReference>
<dbReference type="GO" id="GO:0050727">
    <property type="term" value="P:regulation of inflammatory response"/>
    <property type="evidence" value="ECO:0007669"/>
    <property type="project" value="TreeGrafter"/>
</dbReference>
<dbReference type="InterPro" id="IPR004076">
    <property type="entry name" value="IL-1_rcpt_I-typ"/>
</dbReference>
<evidence type="ECO:0000256" key="8">
    <source>
        <dbReference type="ARBA" id="ARBA00023027"/>
    </source>
</evidence>
<keyword evidence="13" id="KW-0395">Inflammatory response</keyword>
<dbReference type="PANTHER" id="PTHR11890:SF26">
    <property type="entry name" value="INTERLEUKIN-1 RECEPTOR TYPE 1"/>
    <property type="match status" value="1"/>
</dbReference>
<dbReference type="FunFam" id="3.40.50.10140:FF:000002">
    <property type="entry name" value="Interleukin 1 receptor accessory protein"/>
    <property type="match status" value="1"/>
</dbReference>
<dbReference type="GO" id="GO:0016787">
    <property type="term" value="F:hydrolase activity"/>
    <property type="evidence" value="ECO:0007669"/>
    <property type="project" value="UniProtKB-KW"/>
</dbReference>
<dbReference type="PANTHER" id="PTHR11890">
    <property type="entry name" value="INTERLEUKIN-1 RECEPTOR FAMILY MEMBER"/>
    <property type="match status" value="1"/>
</dbReference>
<keyword evidence="4 16" id="KW-0732">Signal</keyword>
<dbReference type="SMART" id="SM00409">
    <property type="entry name" value="IG"/>
    <property type="match status" value="3"/>
</dbReference>
<evidence type="ECO:0000256" key="7">
    <source>
        <dbReference type="ARBA" id="ARBA00022989"/>
    </source>
</evidence>
<evidence type="ECO:0000256" key="15">
    <source>
        <dbReference type="SAM" id="Phobius"/>
    </source>
</evidence>
<dbReference type="GO" id="GO:0006954">
    <property type="term" value="P:inflammatory response"/>
    <property type="evidence" value="ECO:0007669"/>
    <property type="project" value="UniProtKB-KW"/>
</dbReference>
<reference evidence="19" key="2">
    <citation type="submission" date="2025-08" db="UniProtKB">
        <authorList>
            <consortium name="Ensembl"/>
        </authorList>
    </citation>
    <scope>IDENTIFICATION</scope>
</reference>
<evidence type="ECO:0000256" key="3">
    <source>
        <dbReference type="ARBA" id="ARBA00022692"/>
    </source>
</evidence>
<dbReference type="InterPro" id="IPR004074">
    <property type="entry name" value="IL-1_rcpt_I/II-typ"/>
</dbReference>
<keyword evidence="3 15" id="KW-0812">Transmembrane</keyword>
<evidence type="ECO:0000313" key="19">
    <source>
        <dbReference type="Ensembl" id="ENSGAGP00000029680.1"/>
    </source>
</evidence>
<keyword evidence="10" id="KW-1015">Disulfide bond</keyword>
<reference evidence="19" key="3">
    <citation type="submission" date="2025-09" db="UniProtKB">
        <authorList>
            <consortium name="Ensembl"/>
        </authorList>
    </citation>
    <scope>IDENTIFICATION</scope>
</reference>
<sequence length="565" mass="64747">MISSLLFICCIIPYVSSFSAEQRKLSSDFVLVGEPIAISCQIAKIPTLHSDYNLTWYRNGSDTPITTETRSRIHQRDNVLWFIPATLEDSGLYECNVRNSDSSDKEYIHLHVFKNNDGLCFNGETMYKQKVFMSIGGKITCPDLEYFNDENNTAPEIQWYKECKPGLLQDNRFLSSKGDIYLMINNVTMHDKGNYMCQTTYTYMGIQHNVSRTIYVDIEEGPKKTPPVFVYPKNHSIEVELGSHVIMDCNISSSISTLNPYWQVNGEDVNIFDNTYEEQFYEKPSQGGGFIIGARFNISKVKSKDYSHKFFCRVLHPYGEAVAYVVLKRPAPNIQGYLIGGLVSLVFIIVAAVFIYKLLKIDIVLWYRNSCHPFLSKKVSDGKIYDAYVLYPKNRVSCLYSPDIFALKVLPEVLERQCGYNLFIFGRDDLPGQAVVNVADEKINQSRRVIIVLVPESSCYNVLEDTSEQQLAVYNALIHDGIKVILIELDKIKDYTDMPESIKYIKQKHGAIRWKGDFTERSHSASTKFWKNVRYQMPPRQTVSPSELQLLPTAFNSPHSIMLER</sequence>
<evidence type="ECO:0000313" key="20">
    <source>
        <dbReference type="Proteomes" id="UP000291020"/>
    </source>
</evidence>
<dbReference type="InterPro" id="IPR007110">
    <property type="entry name" value="Ig-like_dom"/>
</dbReference>
<evidence type="ECO:0000256" key="16">
    <source>
        <dbReference type="SAM" id="SignalP"/>
    </source>
</evidence>
<dbReference type="GO" id="GO:0004909">
    <property type="term" value="F:interleukin-1, type I, activating receptor activity"/>
    <property type="evidence" value="ECO:0007669"/>
    <property type="project" value="InterPro"/>
</dbReference>
<dbReference type="Proteomes" id="UP000291020">
    <property type="component" value="Unassembled WGS sequence"/>
</dbReference>
<dbReference type="InterPro" id="IPR015621">
    <property type="entry name" value="IL-1_rcpt_fam"/>
</dbReference>
<protein>
    <recommendedName>
        <fullName evidence="21">Interleukin 1 receptor type 1</fullName>
    </recommendedName>
</protein>
<keyword evidence="6" id="KW-0378">Hydrolase</keyword>
<dbReference type="SUPFAM" id="SSF52200">
    <property type="entry name" value="Toll/Interleukin receptor TIR domain"/>
    <property type="match status" value="1"/>
</dbReference>
<proteinExistence type="inferred from homology"/>
<comment type="subcellular location">
    <subcellularLocation>
        <location evidence="1">Membrane</location>
        <topology evidence="1">Single-pass type I membrane protein</topology>
    </subcellularLocation>
</comment>
<keyword evidence="11" id="KW-0675">Receptor</keyword>
<keyword evidence="14" id="KW-0393">Immunoglobulin domain</keyword>
<feature type="domain" description="TIR" evidence="17">
    <location>
        <begin position="383"/>
        <end position="537"/>
    </location>
</feature>
<dbReference type="InterPro" id="IPR003599">
    <property type="entry name" value="Ig_sub"/>
</dbReference>
<keyword evidence="5" id="KW-0677">Repeat</keyword>
<evidence type="ECO:0000256" key="13">
    <source>
        <dbReference type="ARBA" id="ARBA00023198"/>
    </source>
</evidence>
<dbReference type="Pfam" id="PF01582">
    <property type="entry name" value="TIR"/>
    <property type="match status" value="1"/>
</dbReference>
<keyword evidence="12" id="KW-0325">Glycoprotein</keyword>
<dbReference type="InterPro" id="IPR003598">
    <property type="entry name" value="Ig_sub2"/>
</dbReference>
<keyword evidence="7 15" id="KW-1133">Transmembrane helix</keyword>
<dbReference type="PRINTS" id="PR01536">
    <property type="entry name" value="INTRLKN1R12F"/>
</dbReference>
<dbReference type="FunFam" id="2.60.40.10:FF:001302">
    <property type="entry name" value="Interleukin 1 receptor like 2"/>
    <property type="match status" value="1"/>
</dbReference>
<dbReference type="STRING" id="38772.ENSGAGP00000029680"/>
<feature type="chain" id="PRO_5019421066" description="Interleukin 1 receptor type 1" evidence="16">
    <location>
        <begin position="18"/>
        <end position="565"/>
    </location>
</feature>
<evidence type="ECO:0000256" key="6">
    <source>
        <dbReference type="ARBA" id="ARBA00022801"/>
    </source>
</evidence>